<dbReference type="InterPro" id="IPR028091">
    <property type="entry name" value="FAM91_N_dom"/>
</dbReference>
<proteinExistence type="predicted"/>
<evidence type="ECO:0000313" key="2">
    <source>
        <dbReference type="Proteomes" id="UP000887564"/>
    </source>
</evidence>
<sequence length="222" mass="25583">MYYDIVLKYSETHLMLYPYHLSDIVVRELRVTPFSYYINIMMGLMNAEKSYDALPNFAAADAMRLLGIGRNQYIELMNQNRCNRKLFRRNRSLRELLPAKPVTVFIEPWWLLCPGSILESDIKLLSKDEKDILDLLLDEGPQVVGTLDASLVQSLYNRGLTYLDVPVKDDDFIFGNLSLTVNIDQIREQHGYRFCRNNANADNGSLAWSVCCFPKFCAHLGI</sequence>
<reference evidence="3" key="1">
    <citation type="submission" date="2022-11" db="UniProtKB">
        <authorList>
            <consortium name="WormBaseParasite"/>
        </authorList>
    </citation>
    <scope>IDENTIFICATION</scope>
</reference>
<dbReference type="WBParaSite" id="PEQ_0000325101-mRNA-1">
    <property type="protein sequence ID" value="PEQ_0000325101-mRNA-1"/>
    <property type="gene ID" value="PEQ_0000325101"/>
</dbReference>
<dbReference type="AlphaFoldDB" id="A0A914RAE8"/>
<dbReference type="InterPro" id="IPR039199">
    <property type="entry name" value="FAM91"/>
</dbReference>
<organism evidence="2 3">
    <name type="scientific">Parascaris equorum</name>
    <name type="common">Equine roundworm</name>
    <dbReference type="NCBI Taxonomy" id="6256"/>
    <lineage>
        <taxon>Eukaryota</taxon>
        <taxon>Metazoa</taxon>
        <taxon>Ecdysozoa</taxon>
        <taxon>Nematoda</taxon>
        <taxon>Chromadorea</taxon>
        <taxon>Rhabditida</taxon>
        <taxon>Spirurina</taxon>
        <taxon>Ascaridomorpha</taxon>
        <taxon>Ascaridoidea</taxon>
        <taxon>Ascarididae</taxon>
        <taxon>Parascaris</taxon>
    </lineage>
</organism>
<name>A0A914RAE8_PAREQ</name>
<feature type="domain" description="FAM91 N-terminal" evidence="1">
    <location>
        <begin position="2"/>
        <end position="173"/>
    </location>
</feature>
<evidence type="ECO:0000313" key="3">
    <source>
        <dbReference type="WBParaSite" id="PEQ_0000325101-mRNA-1"/>
    </source>
</evidence>
<evidence type="ECO:0000259" key="1">
    <source>
        <dbReference type="Pfam" id="PF14647"/>
    </source>
</evidence>
<dbReference type="Pfam" id="PF14647">
    <property type="entry name" value="FAM91_N"/>
    <property type="match status" value="1"/>
</dbReference>
<protein>
    <submittedName>
        <fullName evidence="3">FAM91 N-terminal domain-containing protein</fullName>
    </submittedName>
</protein>
<keyword evidence="2" id="KW-1185">Reference proteome</keyword>
<dbReference type="Proteomes" id="UP000887564">
    <property type="component" value="Unplaced"/>
</dbReference>
<dbReference type="PANTHER" id="PTHR28441">
    <property type="entry name" value="PROTEIN FAM91A1"/>
    <property type="match status" value="1"/>
</dbReference>
<accession>A0A914RAE8</accession>
<dbReference type="PANTHER" id="PTHR28441:SF2">
    <property type="entry name" value="PROTEIN FAM91A1"/>
    <property type="match status" value="1"/>
</dbReference>